<feature type="compositionally biased region" description="Polar residues" evidence="1">
    <location>
        <begin position="34"/>
        <end position="48"/>
    </location>
</feature>
<reference evidence="2 3" key="1">
    <citation type="submission" date="2015-11" db="EMBL/GenBank/DDBJ databases">
        <title>Solirubrum puertoriconensis gen. nov. an environmental bacteria isolated in Puerto Rico.</title>
        <authorList>
            <person name="Cuebas-Irizarry M.F."/>
            <person name="Montalvo-Rodriguez R."/>
        </authorList>
    </citation>
    <scope>NUCLEOTIDE SEQUENCE [LARGE SCALE GENOMIC DNA]</scope>
    <source>
        <strain evidence="2 3">MC1A</strain>
    </source>
</reference>
<evidence type="ECO:0000313" key="2">
    <source>
        <dbReference type="EMBL" id="KUG08256.1"/>
    </source>
</evidence>
<sequence>MGPNAMQQNQLPTDPESHKIKGDGNTTQNQQQNYITETGNQIKNNTPGGNAYEQRHGNTNKPRNNPQGNWPMSVDKSQKGPGRKAD</sequence>
<dbReference type="RefSeq" id="WP_059069522.1">
    <property type="nucleotide sequence ID" value="NZ_LNAL01000006.1"/>
</dbReference>
<proteinExistence type="predicted"/>
<evidence type="ECO:0000256" key="1">
    <source>
        <dbReference type="SAM" id="MobiDB-lite"/>
    </source>
</evidence>
<comment type="caution">
    <text evidence="2">The sequence shown here is derived from an EMBL/GenBank/DDBJ whole genome shotgun (WGS) entry which is preliminary data.</text>
</comment>
<dbReference type="OrthoDB" id="886553at2"/>
<feature type="region of interest" description="Disordered" evidence="1">
    <location>
        <begin position="1"/>
        <end position="86"/>
    </location>
</feature>
<feature type="compositionally biased region" description="Polar residues" evidence="1">
    <location>
        <begin position="1"/>
        <end position="12"/>
    </location>
</feature>
<gene>
    <name evidence="2" type="ORF">ASU33_08725</name>
</gene>
<organism evidence="2 3">
    <name type="scientific">Solirubrum puertoriconensis</name>
    <dbReference type="NCBI Taxonomy" id="1751427"/>
    <lineage>
        <taxon>Bacteria</taxon>
        <taxon>Pseudomonadati</taxon>
        <taxon>Bacteroidota</taxon>
        <taxon>Cytophagia</taxon>
        <taxon>Cytophagales</taxon>
    </lineage>
</organism>
<keyword evidence="3" id="KW-1185">Reference proteome</keyword>
<dbReference type="AlphaFoldDB" id="A0A9X0HLN5"/>
<feature type="compositionally biased region" description="Polar residues" evidence="1">
    <location>
        <begin position="57"/>
        <end position="70"/>
    </location>
</feature>
<dbReference type="Proteomes" id="UP000054223">
    <property type="component" value="Unassembled WGS sequence"/>
</dbReference>
<dbReference type="EMBL" id="LNAL01000006">
    <property type="protein sequence ID" value="KUG08256.1"/>
    <property type="molecule type" value="Genomic_DNA"/>
</dbReference>
<name>A0A9X0HLN5_SOLP1</name>
<protein>
    <submittedName>
        <fullName evidence="2">Uncharacterized protein</fullName>
    </submittedName>
</protein>
<evidence type="ECO:0000313" key="3">
    <source>
        <dbReference type="Proteomes" id="UP000054223"/>
    </source>
</evidence>
<accession>A0A9X0HLN5</accession>